<keyword evidence="2" id="KW-1185">Reference proteome</keyword>
<dbReference type="InterPro" id="IPR008930">
    <property type="entry name" value="Terpenoid_cyclase/PrenylTrfase"/>
</dbReference>
<dbReference type="Gene3D" id="1.50.10.20">
    <property type="match status" value="1"/>
</dbReference>
<dbReference type="Proteomes" id="UP000315471">
    <property type="component" value="Unassembled WGS sequence"/>
</dbReference>
<proteinExistence type="predicted"/>
<name>A0A5C6DWV9_9BACT</name>
<evidence type="ECO:0000313" key="2">
    <source>
        <dbReference type="Proteomes" id="UP000315471"/>
    </source>
</evidence>
<dbReference type="SUPFAM" id="SSF48239">
    <property type="entry name" value="Terpenoid cyclases/Protein prenyltransferases"/>
    <property type="match status" value="1"/>
</dbReference>
<organism evidence="1 2">
    <name type="scientific">Novipirellula aureliae</name>
    <dbReference type="NCBI Taxonomy" id="2527966"/>
    <lineage>
        <taxon>Bacteria</taxon>
        <taxon>Pseudomonadati</taxon>
        <taxon>Planctomycetota</taxon>
        <taxon>Planctomycetia</taxon>
        <taxon>Pirellulales</taxon>
        <taxon>Pirellulaceae</taxon>
        <taxon>Novipirellula</taxon>
    </lineage>
</organism>
<sequence>MPSKANQSLSSNQPDRTDLVLADWKAQQIKRLRAKPTIGYAAGEPVAAEPVAFAALAAVAYEQMDAAISACDCLRQAQNPDGSVAVNLDAIGPYWTTSLSCIAWRQLEIRQRIQAGEKYRTAYKRGLDFLLSLEGERISRTEATGHNTQLVGWPWVEGTHSWLEPTAMALLAMRHCGASEHPRAQEAAELLIDRQIESGGANYGNTIVLGQTLVPHVMPSAMSVVALHHIESLSDPLGPTIRYLQNELNRPMAAVSLAWTIHALVSVGLSQQQRFDMEFDWPLRSAINRLHRIEDNPHRQNLLLLSASLADSPLLNMSKMKLSTKASSNRKSQETS</sequence>
<comment type="caution">
    <text evidence="1">The sequence shown here is derived from an EMBL/GenBank/DDBJ whole genome shotgun (WGS) entry which is preliminary data.</text>
</comment>
<reference evidence="1 2" key="1">
    <citation type="submission" date="2019-02" db="EMBL/GenBank/DDBJ databases">
        <title>Deep-cultivation of Planctomycetes and their phenomic and genomic characterization uncovers novel biology.</title>
        <authorList>
            <person name="Wiegand S."/>
            <person name="Jogler M."/>
            <person name="Boedeker C."/>
            <person name="Pinto D."/>
            <person name="Vollmers J."/>
            <person name="Rivas-Marin E."/>
            <person name="Kohn T."/>
            <person name="Peeters S.H."/>
            <person name="Heuer A."/>
            <person name="Rast P."/>
            <person name="Oberbeckmann S."/>
            <person name="Bunk B."/>
            <person name="Jeske O."/>
            <person name="Meyerdierks A."/>
            <person name="Storesund J.E."/>
            <person name="Kallscheuer N."/>
            <person name="Luecker S."/>
            <person name="Lage O.M."/>
            <person name="Pohl T."/>
            <person name="Merkel B.J."/>
            <person name="Hornburger P."/>
            <person name="Mueller R.-W."/>
            <person name="Bruemmer F."/>
            <person name="Labrenz M."/>
            <person name="Spormann A.M."/>
            <person name="Op Den Camp H."/>
            <person name="Overmann J."/>
            <person name="Amann R."/>
            <person name="Jetten M.S.M."/>
            <person name="Mascher T."/>
            <person name="Medema M.H."/>
            <person name="Devos D.P."/>
            <person name="Kaster A.-K."/>
            <person name="Ovreas L."/>
            <person name="Rohde M."/>
            <person name="Galperin M.Y."/>
            <person name="Jogler C."/>
        </authorList>
    </citation>
    <scope>NUCLEOTIDE SEQUENCE [LARGE SCALE GENOMIC DNA]</scope>
    <source>
        <strain evidence="1 2">Q31b</strain>
    </source>
</reference>
<evidence type="ECO:0008006" key="3">
    <source>
        <dbReference type="Google" id="ProtNLM"/>
    </source>
</evidence>
<accession>A0A5C6DWV9</accession>
<dbReference type="EMBL" id="SJPY01000004">
    <property type="protein sequence ID" value="TWU41230.1"/>
    <property type="molecule type" value="Genomic_DNA"/>
</dbReference>
<evidence type="ECO:0000313" key="1">
    <source>
        <dbReference type="EMBL" id="TWU41230.1"/>
    </source>
</evidence>
<protein>
    <recommendedName>
        <fullName evidence="3">Prenyltransferase and squalene oxidase repeat protein</fullName>
    </recommendedName>
</protein>
<gene>
    <name evidence="1" type="ORF">Q31b_26690</name>
</gene>
<dbReference type="AlphaFoldDB" id="A0A5C6DWV9"/>